<feature type="domain" description="Lsr2 dimerization" evidence="3">
    <location>
        <begin position="1"/>
        <end position="58"/>
    </location>
</feature>
<protein>
    <submittedName>
        <fullName evidence="5">Lsr2 family protein</fullName>
    </submittedName>
</protein>
<dbReference type="GO" id="GO:0016746">
    <property type="term" value="F:acyltransferase activity"/>
    <property type="evidence" value="ECO:0007669"/>
    <property type="project" value="InterPro"/>
</dbReference>
<dbReference type="EMBL" id="JFBT01000001">
    <property type="protein sequence ID" value="EXG79394.1"/>
    <property type="molecule type" value="Genomic_DNA"/>
</dbReference>
<feature type="region of interest" description="Disordered" evidence="2">
    <location>
        <begin position="64"/>
        <end position="86"/>
    </location>
</feature>
<gene>
    <name evidence="5" type="ORF">CryarDRAFT_0429</name>
</gene>
<dbReference type="Gene3D" id="4.10.320.10">
    <property type="entry name" value="E3-binding domain"/>
    <property type="match status" value="1"/>
</dbReference>
<evidence type="ECO:0000256" key="1">
    <source>
        <dbReference type="ARBA" id="ARBA00023125"/>
    </source>
</evidence>
<accession>A0A010ZL65</accession>
<dbReference type="GO" id="GO:0003677">
    <property type="term" value="F:DNA binding"/>
    <property type="evidence" value="ECO:0007669"/>
    <property type="project" value="UniProtKB-KW"/>
</dbReference>
<dbReference type="InterPro" id="IPR042261">
    <property type="entry name" value="Lsr2-like_dimerization"/>
</dbReference>
<dbReference type="InterPro" id="IPR055370">
    <property type="entry name" value="Lsr2_DNA-bd"/>
</dbReference>
<dbReference type="OrthoDB" id="4113332at2"/>
<keyword evidence="6" id="KW-1185">Reference proteome</keyword>
<dbReference type="Proteomes" id="UP000021053">
    <property type="component" value="Unassembled WGS sequence"/>
</dbReference>
<evidence type="ECO:0000259" key="4">
    <source>
        <dbReference type="Pfam" id="PF23359"/>
    </source>
</evidence>
<comment type="caution">
    <text evidence="5">The sequence shown here is derived from an EMBL/GenBank/DDBJ whole genome shotgun (WGS) entry which is preliminary data.</text>
</comment>
<dbReference type="InterPro" id="IPR024412">
    <property type="entry name" value="Lsr2_dim_dom"/>
</dbReference>
<dbReference type="Pfam" id="PF11774">
    <property type="entry name" value="Lsr2"/>
    <property type="match status" value="1"/>
</dbReference>
<dbReference type="Pfam" id="PF23359">
    <property type="entry name" value="Lsr2_DNA-bd"/>
    <property type="match status" value="1"/>
</dbReference>
<reference evidence="5 6" key="1">
    <citation type="submission" date="2013-07" db="EMBL/GenBank/DDBJ databases">
        <authorList>
            <consortium name="DOE Joint Genome Institute"/>
            <person name="Eisen J."/>
            <person name="Huntemann M."/>
            <person name="Han J."/>
            <person name="Chen A."/>
            <person name="Kyrpides N."/>
            <person name="Mavromatis K."/>
            <person name="Markowitz V."/>
            <person name="Palaniappan K."/>
            <person name="Ivanova N."/>
            <person name="Schaumberg A."/>
            <person name="Pati A."/>
            <person name="Liolios K."/>
            <person name="Nordberg H.P."/>
            <person name="Cantor M.N."/>
            <person name="Hua S.X."/>
            <person name="Woyke T."/>
        </authorList>
    </citation>
    <scope>NUCLEOTIDE SEQUENCE [LARGE SCALE GENOMIC DNA]</scope>
    <source>
        <strain evidence="5 6">DSM 44712</strain>
    </source>
</reference>
<dbReference type="RefSeq" id="WP_035860138.1">
    <property type="nucleotide sequence ID" value="NZ_KK073874.1"/>
</dbReference>
<evidence type="ECO:0000256" key="2">
    <source>
        <dbReference type="SAM" id="MobiDB-lite"/>
    </source>
</evidence>
<dbReference type="InterPro" id="IPR036625">
    <property type="entry name" value="E3-bd_dom_sf"/>
</dbReference>
<dbReference type="Gene3D" id="3.30.60.230">
    <property type="entry name" value="Lsr2, dimerization domain"/>
    <property type="match status" value="1"/>
</dbReference>
<keyword evidence="1" id="KW-0238">DNA-binding</keyword>
<dbReference type="AlphaFoldDB" id="A0A010ZL65"/>
<dbReference type="HOGENOM" id="CLU_139818_0_0_11"/>
<organism evidence="5 6">
    <name type="scientific">Cryptosporangium arvum DSM 44712</name>
    <dbReference type="NCBI Taxonomy" id="927661"/>
    <lineage>
        <taxon>Bacteria</taxon>
        <taxon>Bacillati</taxon>
        <taxon>Actinomycetota</taxon>
        <taxon>Actinomycetes</taxon>
        <taxon>Cryptosporangiales</taxon>
        <taxon>Cryptosporangiaceae</taxon>
        <taxon>Cryptosporangium</taxon>
    </lineage>
</organism>
<evidence type="ECO:0000259" key="3">
    <source>
        <dbReference type="Pfam" id="PF11774"/>
    </source>
</evidence>
<name>A0A010ZL65_9ACTN</name>
<proteinExistence type="predicted"/>
<dbReference type="PATRIC" id="fig|927661.3.peg.413"/>
<feature type="domain" description="Lsr2 DNA-binding" evidence="4">
    <location>
        <begin position="80"/>
        <end position="115"/>
    </location>
</feature>
<evidence type="ECO:0000313" key="6">
    <source>
        <dbReference type="Proteomes" id="UP000021053"/>
    </source>
</evidence>
<evidence type="ECO:0000313" key="5">
    <source>
        <dbReference type="EMBL" id="EXG79394.1"/>
    </source>
</evidence>
<sequence length="116" mass="12363">MAQKVQVLLVDDIDGGDAEETVSFSLDGVSYEIDLSAKNAATLRDAVAPYVGVARKAGRAQATKAAAATRVRSSGSTATADREQNQAIREWAKKRGFKVSDRGRIPSDIVKQFHAG</sequence>